<keyword evidence="3" id="KW-1185">Reference proteome</keyword>
<dbReference type="InterPro" id="IPR007817">
    <property type="entry name" value="Isocyanide_synthase_DIT1"/>
</dbReference>
<reference evidence="2" key="4">
    <citation type="journal article" date="2015" name="G3 (Bethesda)">
        <title>Genome sequences of three phytopathogenic species of the Magnaporthaceae family of fungi.</title>
        <authorList>
            <person name="Okagaki L.H."/>
            <person name="Nunes C.C."/>
            <person name="Sailsbery J."/>
            <person name="Clay B."/>
            <person name="Brown D."/>
            <person name="John T."/>
            <person name="Oh Y."/>
            <person name="Young N."/>
            <person name="Fitzgerald M."/>
            <person name="Haas B.J."/>
            <person name="Zeng Q."/>
            <person name="Young S."/>
            <person name="Adiconis X."/>
            <person name="Fan L."/>
            <person name="Levin J.Z."/>
            <person name="Mitchell T.K."/>
            <person name="Okubara P.A."/>
            <person name="Farman M.L."/>
            <person name="Kohn L.M."/>
            <person name="Birren B."/>
            <person name="Ma L.-J."/>
            <person name="Dean R.A."/>
        </authorList>
    </citation>
    <scope>NUCLEOTIDE SEQUENCE</scope>
    <source>
        <strain evidence="2">R3-111a-1</strain>
    </source>
</reference>
<evidence type="ECO:0000313" key="2">
    <source>
        <dbReference type="EnsemblFungi" id="EJT78372"/>
    </source>
</evidence>
<reference evidence="1" key="3">
    <citation type="submission" date="2010-09" db="EMBL/GenBank/DDBJ databases">
        <title>Annotation of Gaeumannomyces graminis var. tritici R3-111a-1.</title>
        <authorList>
            <consortium name="The Broad Institute Genome Sequencing Platform"/>
            <person name="Ma L.-J."/>
            <person name="Dead R."/>
            <person name="Young S.K."/>
            <person name="Zeng Q."/>
            <person name="Gargeya S."/>
            <person name="Fitzgerald M."/>
            <person name="Haas B."/>
            <person name="Abouelleil A."/>
            <person name="Alvarado L."/>
            <person name="Arachchi H.M."/>
            <person name="Berlin A."/>
            <person name="Brown A."/>
            <person name="Chapman S.B."/>
            <person name="Chen Z."/>
            <person name="Dunbar C."/>
            <person name="Freedman E."/>
            <person name="Gearin G."/>
            <person name="Gellesch M."/>
            <person name="Goldberg J."/>
            <person name="Griggs A."/>
            <person name="Gujja S."/>
            <person name="Heiman D."/>
            <person name="Howarth C."/>
            <person name="Larson L."/>
            <person name="Lui A."/>
            <person name="MacDonald P.J.P."/>
            <person name="Mehta T."/>
            <person name="Montmayeur A."/>
            <person name="Murphy C."/>
            <person name="Neiman D."/>
            <person name="Pearson M."/>
            <person name="Priest M."/>
            <person name="Roberts A."/>
            <person name="Saif S."/>
            <person name="Shea T."/>
            <person name="Shenoy N."/>
            <person name="Sisk P."/>
            <person name="Stolte C."/>
            <person name="Sykes S."/>
            <person name="Yandava C."/>
            <person name="Wortman J."/>
            <person name="Nusbaum C."/>
            <person name="Birren B."/>
        </authorList>
    </citation>
    <scope>NUCLEOTIDE SEQUENCE</scope>
    <source>
        <strain evidence="1">R3-111a-1</strain>
    </source>
</reference>
<dbReference type="PANTHER" id="PTHR37285">
    <property type="entry name" value="SPORE WALL MATURATION PROTEIN DIT1"/>
    <property type="match status" value="1"/>
</dbReference>
<dbReference type="FunCoup" id="J3NQB6">
    <property type="interactions" value="193"/>
</dbReference>
<dbReference type="STRING" id="644352.J3NQB6"/>
<dbReference type="Pfam" id="PF05141">
    <property type="entry name" value="DIT1_PvcA"/>
    <property type="match status" value="1"/>
</dbReference>
<reference evidence="3" key="1">
    <citation type="submission" date="2010-07" db="EMBL/GenBank/DDBJ databases">
        <title>The genome sequence of Gaeumannomyces graminis var. tritici strain R3-111a-1.</title>
        <authorList>
            <consortium name="The Broad Institute Genome Sequencing Platform"/>
            <person name="Ma L.-J."/>
            <person name="Dead R."/>
            <person name="Young S."/>
            <person name="Zeng Q."/>
            <person name="Koehrsen M."/>
            <person name="Alvarado L."/>
            <person name="Berlin A."/>
            <person name="Chapman S.B."/>
            <person name="Chen Z."/>
            <person name="Freedman E."/>
            <person name="Gellesch M."/>
            <person name="Goldberg J."/>
            <person name="Griggs A."/>
            <person name="Gujja S."/>
            <person name="Heilman E.R."/>
            <person name="Heiman D."/>
            <person name="Hepburn T."/>
            <person name="Howarth C."/>
            <person name="Jen D."/>
            <person name="Larson L."/>
            <person name="Mehta T."/>
            <person name="Neiman D."/>
            <person name="Pearson M."/>
            <person name="Roberts A."/>
            <person name="Saif S."/>
            <person name="Shea T."/>
            <person name="Shenoy N."/>
            <person name="Sisk P."/>
            <person name="Stolte C."/>
            <person name="Sykes S."/>
            <person name="Walk T."/>
            <person name="White J."/>
            <person name="Yandava C."/>
            <person name="Haas B."/>
            <person name="Nusbaum C."/>
            <person name="Birren B."/>
        </authorList>
    </citation>
    <scope>NUCLEOTIDE SEQUENCE [LARGE SCALE GENOMIC DNA]</scope>
    <source>
        <strain evidence="3">R3-111a-1</strain>
    </source>
</reference>
<evidence type="ECO:0000313" key="1">
    <source>
        <dbReference type="EMBL" id="EJT78372.1"/>
    </source>
</evidence>
<proteinExistence type="predicted"/>
<dbReference type="PANTHER" id="PTHR37285:SF5">
    <property type="entry name" value="SPORE WALL MATURATION PROTEIN DIT1"/>
    <property type="match status" value="1"/>
</dbReference>
<dbReference type="Proteomes" id="UP000006039">
    <property type="component" value="Unassembled WGS sequence"/>
</dbReference>
<evidence type="ECO:0000313" key="3">
    <source>
        <dbReference type="Proteomes" id="UP000006039"/>
    </source>
</evidence>
<protein>
    <recommendedName>
        <fullName evidence="4">Pyoverdine/dityrosine biosynthesis protein</fullName>
    </recommendedName>
</protein>
<reference evidence="1" key="2">
    <citation type="submission" date="2010-07" db="EMBL/GenBank/DDBJ databases">
        <authorList>
            <consortium name="The Broad Institute Genome Sequencing Platform"/>
            <consortium name="Broad Institute Genome Sequencing Center for Infectious Disease"/>
            <person name="Ma L.-J."/>
            <person name="Dead R."/>
            <person name="Young S."/>
            <person name="Zeng Q."/>
            <person name="Koehrsen M."/>
            <person name="Alvarado L."/>
            <person name="Berlin A."/>
            <person name="Chapman S.B."/>
            <person name="Chen Z."/>
            <person name="Freedman E."/>
            <person name="Gellesch M."/>
            <person name="Goldberg J."/>
            <person name="Griggs A."/>
            <person name="Gujja S."/>
            <person name="Heilman E.R."/>
            <person name="Heiman D."/>
            <person name="Hepburn T."/>
            <person name="Howarth C."/>
            <person name="Jen D."/>
            <person name="Larson L."/>
            <person name="Mehta T."/>
            <person name="Neiman D."/>
            <person name="Pearson M."/>
            <person name="Roberts A."/>
            <person name="Saif S."/>
            <person name="Shea T."/>
            <person name="Shenoy N."/>
            <person name="Sisk P."/>
            <person name="Stolte C."/>
            <person name="Sykes S."/>
            <person name="Walk T."/>
            <person name="White J."/>
            <person name="Yandava C."/>
            <person name="Haas B."/>
            <person name="Nusbaum C."/>
            <person name="Birren B."/>
        </authorList>
    </citation>
    <scope>NUCLEOTIDE SEQUENCE</scope>
    <source>
        <strain evidence="1">R3-111a-1</strain>
    </source>
</reference>
<gene>
    <name evidence="2" type="primary">20343931</name>
    <name evidence="1" type="ORF">GGTG_03473</name>
</gene>
<evidence type="ECO:0008006" key="4">
    <source>
        <dbReference type="Google" id="ProtNLM"/>
    </source>
</evidence>
<organism evidence="1">
    <name type="scientific">Gaeumannomyces tritici (strain R3-111a-1)</name>
    <name type="common">Wheat and barley take-all root rot fungus</name>
    <name type="synonym">Gaeumannomyces graminis var. tritici</name>
    <dbReference type="NCBI Taxonomy" id="644352"/>
    <lineage>
        <taxon>Eukaryota</taxon>
        <taxon>Fungi</taxon>
        <taxon>Dikarya</taxon>
        <taxon>Ascomycota</taxon>
        <taxon>Pezizomycotina</taxon>
        <taxon>Sordariomycetes</taxon>
        <taxon>Sordariomycetidae</taxon>
        <taxon>Magnaporthales</taxon>
        <taxon>Magnaporthaceae</taxon>
        <taxon>Gaeumannomyces</taxon>
    </lineage>
</organism>
<dbReference type="RefSeq" id="XP_009219517.1">
    <property type="nucleotide sequence ID" value="XM_009221253.1"/>
</dbReference>
<dbReference type="EnsemblFungi" id="EJT78372">
    <property type="protein sequence ID" value="EJT78372"/>
    <property type="gene ID" value="GGTG_03473"/>
</dbReference>
<dbReference type="VEuPathDB" id="FungiDB:GGTG_03473"/>
<dbReference type="HOGENOM" id="CLU_025510_0_0_1"/>
<dbReference type="EMBL" id="GL385396">
    <property type="protein sequence ID" value="EJT78372.1"/>
    <property type="molecule type" value="Genomic_DNA"/>
</dbReference>
<dbReference type="AlphaFoldDB" id="J3NQB6"/>
<name>J3NQB6_GAET3</name>
<sequence length="570" mass="63595">MSRPSAYHRFCAAFVRTRGGALVTCTGPLHRKVRGNWQEVWLALHSSSSDEQALSQDLYGPGIGEAVVNKTKHGLSPRSKLVVRVEAVQQVELAIYETEEGEDGGDAILGLIFQNCSASEAAFDDVFARLLLRDIRLFTTTPLDNLPPQASAATEKIVDLFDSTLRYVIDEDKWRVSGRDYFRERVDDFVRRGARVEFCLPAFPCKSSNLDKVSGVLPDRGEQLALENLHSFVEAIEGVYKPGAKLWIVSDGHVFSDCIGVDDEVVDRYNAEIIRLNTEIGRRRRGADRVGFMSLVDIFDLAHSTPEVTLALSLRLPVLETQIATKRTAPAELSRRMLLEAGRSNDSLLRARIESGEHSALKLYRGFSRFMAEDLCHNRYASHLSRSKLKKLATRVSFEMLQRNEAYSNLVELIFPHHVRLSIHAHNNAGPKFGIRLLGRHARALERLSLAGAAAEMRSVDLLHVPTPWHNCLVEVAGHPGPIMTKSRAVREALARGEFVGGWVEGDRLGVAGRFSLELPSRLQPKRCDGEVWDLLDCCDPGNPYLRGRDAVLEAEMRYWYASSAGITLS</sequence>
<accession>J3NQB6</accession>
<dbReference type="eggNOG" id="ENOG502RUDQ">
    <property type="taxonomic scope" value="Eukaryota"/>
</dbReference>
<reference evidence="2" key="5">
    <citation type="submission" date="2018-04" db="UniProtKB">
        <authorList>
            <consortium name="EnsemblFungi"/>
        </authorList>
    </citation>
    <scope>IDENTIFICATION</scope>
    <source>
        <strain evidence="2">R3-111a-1</strain>
    </source>
</reference>
<dbReference type="OrthoDB" id="429813at2759"/>
<dbReference type="GeneID" id="20343931"/>